<gene>
    <name evidence="1" type="ORF">CUN48_06535</name>
</gene>
<dbReference type="AlphaFoldDB" id="A0A2M8QDE5"/>
<dbReference type="InterPro" id="IPR036583">
    <property type="entry name" value="23S_rRNA_IVS_sf"/>
</dbReference>
<dbReference type="EMBL" id="PGTN01000033">
    <property type="protein sequence ID" value="PJF47835.1"/>
    <property type="molecule type" value="Genomic_DNA"/>
</dbReference>
<dbReference type="SUPFAM" id="SSF158446">
    <property type="entry name" value="IVS-encoded protein-like"/>
    <property type="match status" value="1"/>
</dbReference>
<dbReference type="Gene3D" id="1.20.1440.60">
    <property type="entry name" value="23S rRNA-intervening sequence"/>
    <property type="match status" value="1"/>
</dbReference>
<dbReference type="InterPro" id="IPR012657">
    <property type="entry name" value="23S_rRNA-intervening_sequence"/>
</dbReference>
<dbReference type="Pfam" id="PF05635">
    <property type="entry name" value="23S_rRNA_IVP"/>
    <property type="match status" value="1"/>
</dbReference>
<dbReference type="NCBIfam" id="TIGR02436">
    <property type="entry name" value="four helix bundle protein"/>
    <property type="match status" value="1"/>
</dbReference>
<name>A0A2M8QDE5_9CHLR</name>
<dbReference type="Proteomes" id="UP000230790">
    <property type="component" value="Unassembled WGS sequence"/>
</dbReference>
<evidence type="ECO:0000313" key="1">
    <source>
        <dbReference type="EMBL" id="PJF47835.1"/>
    </source>
</evidence>
<dbReference type="PANTHER" id="PTHR38471">
    <property type="entry name" value="FOUR HELIX BUNDLE PROTEIN"/>
    <property type="match status" value="1"/>
</dbReference>
<dbReference type="PANTHER" id="PTHR38471:SF2">
    <property type="entry name" value="FOUR HELIX BUNDLE PROTEIN"/>
    <property type="match status" value="1"/>
</dbReference>
<comment type="caution">
    <text evidence="1">The sequence shown here is derived from an EMBL/GenBank/DDBJ whole genome shotgun (WGS) entry which is preliminary data.</text>
</comment>
<sequence>MGTSLEDLKVLRAAESIADEIWRYVVQWDAFARDALGSQLVRATDSIGANIAESFGRFNFGEKLQFLYYARGSLFETKYWLNRAAHRGLLQSNVAQDYSNALTHLARQINQFANSLKMQKRDAKRSKPSLREEQAPYIAGPVDESALIFDEKDFAWIKSDPSQSNL</sequence>
<reference evidence="1 2" key="1">
    <citation type="submission" date="2017-11" db="EMBL/GenBank/DDBJ databases">
        <title>Evolution of Phototrophy in the Chloroflexi Phylum Driven by Horizontal Gene Transfer.</title>
        <authorList>
            <person name="Ward L.M."/>
            <person name="Hemp J."/>
            <person name="Shih P.M."/>
            <person name="Mcglynn S.E."/>
            <person name="Fischer W."/>
        </authorList>
    </citation>
    <scope>NUCLEOTIDE SEQUENCE [LARGE SCALE GENOMIC DNA]</scope>
    <source>
        <strain evidence="1">JP3_7</strain>
    </source>
</reference>
<protein>
    <submittedName>
        <fullName evidence="1">Four helix bundle protein</fullName>
    </submittedName>
</protein>
<proteinExistence type="predicted"/>
<evidence type="ECO:0000313" key="2">
    <source>
        <dbReference type="Proteomes" id="UP000230790"/>
    </source>
</evidence>
<organism evidence="1 2">
    <name type="scientific">Candidatus Thermofonsia Clade 3 bacterium</name>
    <dbReference type="NCBI Taxonomy" id="2364212"/>
    <lineage>
        <taxon>Bacteria</taxon>
        <taxon>Bacillati</taxon>
        <taxon>Chloroflexota</taxon>
        <taxon>Candidatus Thermofontia</taxon>
        <taxon>Candidatus Thermofonsia Clade 3</taxon>
    </lineage>
</organism>
<accession>A0A2M8QDE5</accession>